<dbReference type="KEGG" id="amob:HG15A2_06590"/>
<dbReference type="GO" id="GO:0006629">
    <property type="term" value="P:lipid metabolic process"/>
    <property type="evidence" value="ECO:0007669"/>
    <property type="project" value="InterPro"/>
</dbReference>
<proteinExistence type="predicted"/>
<feature type="domain" description="Fatty acid desaturase" evidence="2">
    <location>
        <begin position="46"/>
        <end position="289"/>
    </location>
</feature>
<gene>
    <name evidence="3" type="ORF">HG15A2_06590</name>
</gene>
<dbReference type="OrthoDB" id="214298at2"/>
<feature type="transmembrane region" description="Helical" evidence="1">
    <location>
        <begin position="175"/>
        <end position="192"/>
    </location>
</feature>
<dbReference type="Pfam" id="PF00487">
    <property type="entry name" value="FA_desaturase"/>
    <property type="match status" value="1"/>
</dbReference>
<evidence type="ECO:0000313" key="4">
    <source>
        <dbReference type="Proteomes" id="UP000319852"/>
    </source>
</evidence>
<feature type="transmembrane region" description="Helical" evidence="1">
    <location>
        <begin position="21"/>
        <end position="41"/>
    </location>
</feature>
<keyword evidence="1" id="KW-0812">Transmembrane</keyword>
<protein>
    <submittedName>
        <fullName evidence="3">Fatty acid desaturase</fullName>
    </submittedName>
</protein>
<organism evidence="3 4">
    <name type="scientific">Adhaeretor mobilis</name>
    <dbReference type="NCBI Taxonomy" id="1930276"/>
    <lineage>
        <taxon>Bacteria</taxon>
        <taxon>Pseudomonadati</taxon>
        <taxon>Planctomycetota</taxon>
        <taxon>Planctomycetia</taxon>
        <taxon>Pirellulales</taxon>
        <taxon>Lacipirellulaceae</taxon>
        <taxon>Adhaeretor</taxon>
    </lineage>
</organism>
<evidence type="ECO:0000259" key="2">
    <source>
        <dbReference type="Pfam" id="PF00487"/>
    </source>
</evidence>
<evidence type="ECO:0000313" key="3">
    <source>
        <dbReference type="EMBL" id="QDS97398.1"/>
    </source>
</evidence>
<name>A0A517MR95_9BACT</name>
<feature type="transmembrane region" description="Helical" evidence="1">
    <location>
        <begin position="134"/>
        <end position="154"/>
    </location>
</feature>
<feature type="transmembrane region" description="Helical" evidence="1">
    <location>
        <begin position="47"/>
        <end position="68"/>
    </location>
</feature>
<dbReference type="InterPro" id="IPR005804">
    <property type="entry name" value="FA_desaturase_dom"/>
</dbReference>
<feature type="transmembrane region" description="Helical" evidence="1">
    <location>
        <begin position="80"/>
        <end position="100"/>
    </location>
</feature>
<keyword evidence="4" id="KW-1185">Reference proteome</keyword>
<dbReference type="Proteomes" id="UP000319852">
    <property type="component" value="Chromosome"/>
</dbReference>
<keyword evidence="1" id="KW-0472">Membrane</keyword>
<dbReference type="RefSeq" id="WP_145057747.1">
    <property type="nucleotide sequence ID" value="NZ_CP036263.1"/>
</dbReference>
<accession>A0A517MR95</accession>
<keyword evidence="1" id="KW-1133">Transmembrane helix</keyword>
<dbReference type="EMBL" id="CP036263">
    <property type="protein sequence ID" value="QDS97398.1"/>
    <property type="molecule type" value="Genomic_DNA"/>
</dbReference>
<reference evidence="3 4" key="1">
    <citation type="submission" date="2019-02" db="EMBL/GenBank/DDBJ databases">
        <title>Deep-cultivation of Planctomycetes and their phenomic and genomic characterization uncovers novel biology.</title>
        <authorList>
            <person name="Wiegand S."/>
            <person name="Jogler M."/>
            <person name="Boedeker C."/>
            <person name="Pinto D."/>
            <person name="Vollmers J."/>
            <person name="Rivas-Marin E."/>
            <person name="Kohn T."/>
            <person name="Peeters S.H."/>
            <person name="Heuer A."/>
            <person name="Rast P."/>
            <person name="Oberbeckmann S."/>
            <person name="Bunk B."/>
            <person name="Jeske O."/>
            <person name="Meyerdierks A."/>
            <person name="Storesund J.E."/>
            <person name="Kallscheuer N."/>
            <person name="Luecker S."/>
            <person name="Lage O.M."/>
            <person name="Pohl T."/>
            <person name="Merkel B.J."/>
            <person name="Hornburger P."/>
            <person name="Mueller R.-W."/>
            <person name="Bruemmer F."/>
            <person name="Labrenz M."/>
            <person name="Spormann A.M."/>
            <person name="Op den Camp H."/>
            <person name="Overmann J."/>
            <person name="Amann R."/>
            <person name="Jetten M.S.M."/>
            <person name="Mascher T."/>
            <person name="Medema M.H."/>
            <person name="Devos D.P."/>
            <person name="Kaster A.-K."/>
            <person name="Ovreas L."/>
            <person name="Rohde M."/>
            <person name="Galperin M.Y."/>
            <person name="Jogler C."/>
        </authorList>
    </citation>
    <scope>NUCLEOTIDE SEQUENCE [LARGE SCALE GENOMIC DNA]</scope>
    <source>
        <strain evidence="3 4">HG15A2</strain>
    </source>
</reference>
<evidence type="ECO:0000256" key="1">
    <source>
        <dbReference type="SAM" id="Phobius"/>
    </source>
</evidence>
<dbReference type="AlphaFoldDB" id="A0A517MR95"/>
<sequence length="345" mass="39465">MGAITSFTSEELNSLREKRTLPRLLSIPLAGLSMGLVDMGFATGNVWLLTLLTVFTASMMFCWTSALHEAAHQTLWQSRNLSVWSGRLLGTFMFTPYSMYREVHIRHHAYLNTPRDWELWPYCDPQTSLGFRRVFVWFDLLLGVIAGPVIYGRMFFKKDSPIDSPELRRTIRNEYLAIAAVWGGIWLFVTIAGLWPRHALAVLLPMYLAALMQTIRKFTEHLGMASFDPLRGTRTVLPRQWLLRLSSFLNFDIFVHGPHHRHPRIAHTTLEDKLEEHQEKNPEADYPTYERYWQATWAMLPALWNPGCGVNAGAAEPTPAVAVNDFVPDVVAERGKPSNRQTARV</sequence>